<evidence type="ECO:0000256" key="3">
    <source>
        <dbReference type="ARBA" id="ARBA00010617"/>
    </source>
</evidence>
<dbReference type="GO" id="GO:0020037">
    <property type="term" value="F:heme binding"/>
    <property type="evidence" value="ECO:0007669"/>
    <property type="project" value="InterPro"/>
</dbReference>
<evidence type="ECO:0000256" key="6">
    <source>
        <dbReference type="ARBA" id="ARBA00023002"/>
    </source>
</evidence>
<dbReference type="AlphaFoldDB" id="A0A0C9V3E8"/>
<dbReference type="SUPFAM" id="SSF48264">
    <property type="entry name" value="Cytochrome P450"/>
    <property type="match status" value="1"/>
</dbReference>
<dbReference type="InterPro" id="IPR050364">
    <property type="entry name" value="Cytochrome_P450_fung"/>
</dbReference>
<evidence type="ECO:0000313" key="9">
    <source>
        <dbReference type="EMBL" id="KIJ36267.1"/>
    </source>
</evidence>
<dbReference type="InterPro" id="IPR036396">
    <property type="entry name" value="Cyt_P450_sf"/>
</dbReference>
<dbReference type="PANTHER" id="PTHR46300:SF12">
    <property type="entry name" value="P450, PUTATIVE (EUROFUNG)-RELATED"/>
    <property type="match status" value="1"/>
</dbReference>
<keyword evidence="4" id="KW-0349">Heme</keyword>
<dbReference type="PRINTS" id="PR00463">
    <property type="entry name" value="EP450I"/>
</dbReference>
<feature type="non-terminal residue" evidence="9">
    <location>
        <position position="122"/>
    </location>
</feature>
<gene>
    <name evidence="9" type="ORF">M422DRAFT_93845</name>
</gene>
<organism evidence="9 10">
    <name type="scientific">Sphaerobolus stellatus (strain SS14)</name>
    <dbReference type="NCBI Taxonomy" id="990650"/>
    <lineage>
        <taxon>Eukaryota</taxon>
        <taxon>Fungi</taxon>
        <taxon>Dikarya</taxon>
        <taxon>Basidiomycota</taxon>
        <taxon>Agaricomycotina</taxon>
        <taxon>Agaricomycetes</taxon>
        <taxon>Phallomycetidae</taxon>
        <taxon>Geastrales</taxon>
        <taxon>Sphaerobolaceae</taxon>
        <taxon>Sphaerobolus</taxon>
    </lineage>
</organism>
<dbReference type="Pfam" id="PF00067">
    <property type="entry name" value="p450"/>
    <property type="match status" value="2"/>
</dbReference>
<keyword evidence="7" id="KW-0408">Iron</keyword>
<evidence type="ECO:0000313" key="10">
    <source>
        <dbReference type="Proteomes" id="UP000054279"/>
    </source>
</evidence>
<dbReference type="OrthoDB" id="2789670at2759"/>
<evidence type="ECO:0000256" key="7">
    <source>
        <dbReference type="ARBA" id="ARBA00023004"/>
    </source>
</evidence>
<keyword evidence="10" id="KW-1185">Reference proteome</keyword>
<comment type="cofactor">
    <cofactor evidence="1">
        <name>heme</name>
        <dbReference type="ChEBI" id="CHEBI:30413"/>
    </cofactor>
</comment>
<proteinExistence type="inferred from homology"/>
<comment type="pathway">
    <text evidence="2">Secondary metabolite biosynthesis.</text>
</comment>
<evidence type="ECO:0000256" key="8">
    <source>
        <dbReference type="ARBA" id="ARBA00023033"/>
    </source>
</evidence>
<evidence type="ECO:0008006" key="11">
    <source>
        <dbReference type="Google" id="ProtNLM"/>
    </source>
</evidence>
<dbReference type="Proteomes" id="UP000054279">
    <property type="component" value="Unassembled WGS sequence"/>
</dbReference>
<dbReference type="EMBL" id="KN837180">
    <property type="protein sequence ID" value="KIJ36267.1"/>
    <property type="molecule type" value="Genomic_DNA"/>
</dbReference>
<accession>A0A0C9V3E8</accession>
<evidence type="ECO:0000256" key="4">
    <source>
        <dbReference type="ARBA" id="ARBA00022617"/>
    </source>
</evidence>
<reference evidence="9 10" key="1">
    <citation type="submission" date="2014-06" db="EMBL/GenBank/DDBJ databases">
        <title>Evolutionary Origins and Diversification of the Mycorrhizal Mutualists.</title>
        <authorList>
            <consortium name="DOE Joint Genome Institute"/>
            <consortium name="Mycorrhizal Genomics Consortium"/>
            <person name="Kohler A."/>
            <person name="Kuo A."/>
            <person name="Nagy L.G."/>
            <person name="Floudas D."/>
            <person name="Copeland A."/>
            <person name="Barry K.W."/>
            <person name="Cichocki N."/>
            <person name="Veneault-Fourrey C."/>
            <person name="LaButti K."/>
            <person name="Lindquist E.A."/>
            <person name="Lipzen A."/>
            <person name="Lundell T."/>
            <person name="Morin E."/>
            <person name="Murat C."/>
            <person name="Riley R."/>
            <person name="Ohm R."/>
            <person name="Sun H."/>
            <person name="Tunlid A."/>
            <person name="Henrissat B."/>
            <person name="Grigoriev I.V."/>
            <person name="Hibbett D.S."/>
            <person name="Martin F."/>
        </authorList>
    </citation>
    <scope>NUCLEOTIDE SEQUENCE [LARGE SCALE GENOMIC DNA]</scope>
    <source>
        <strain evidence="9 10">SS14</strain>
    </source>
</reference>
<feature type="non-terminal residue" evidence="9">
    <location>
        <position position="1"/>
    </location>
</feature>
<keyword evidence="8" id="KW-0503">Monooxygenase</keyword>
<dbReference type="Gene3D" id="1.10.630.10">
    <property type="entry name" value="Cytochrome P450"/>
    <property type="match status" value="1"/>
</dbReference>
<dbReference type="GO" id="GO:0016705">
    <property type="term" value="F:oxidoreductase activity, acting on paired donors, with incorporation or reduction of molecular oxygen"/>
    <property type="evidence" value="ECO:0007669"/>
    <property type="project" value="InterPro"/>
</dbReference>
<dbReference type="InterPro" id="IPR001128">
    <property type="entry name" value="Cyt_P450"/>
</dbReference>
<protein>
    <recommendedName>
        <fullName evidence="11">Cytochrome P450</fullName>
    </recommendedName>
</protein>
<evidence type="ECO:0000256" key="2">
    <source>
        <dbReference type="ARBA" id="ARBA00005179"/>
    </source>
</evidence>
<evidence type="ECO:0000256" key="5">
    <source>
        <dbReference type="ARBA" id="ARBA00022723"/>
    </source>
</evidence>
<dbReference type="GO" id="GO:0005506">
    <property type="term" value="F:iron ion binding"/>
    <property type="evidence" value="ECO:0007669"/>
    <property type="project" value="InterPro"/>
</dbReference>
<keyword evidence="6" id="KW-0560">Oxidoreductase</keyword>
<dbReference type="InterPro" id="IPR002401">
    <property type="entry name" value="Cyt_P450_E_grp-I"/>
</dbReference>
<dbReference type="GO" id="GO:0004497">
    <property type="term" value="F:monooxygenase activity"/>
    <property type="evidence" value="ECO:0007669"/>
    <property type="project" value="UniProtKB-KW"/>
</dbReference>
<dbReference type="HOGENOM" id="CLU_2032241_0_0_1"/>
<keyword evidence="5" id="KW-0479">Metal-binding</keyword>
<evidence type="ECO:0000256" key="1">
    <source>
        <dbReference type="ARBA" id="ARBA00001971"/>
    </source>
</evidence>
<dbReference type="PANTHER" id="PTHR46300">
    <property type="entry name" value="P450, PUTATIVE (EUROFUNG)-RELATED-RELATED"/>
    <property type="match status" value="1"/>
</dbReference>
<name>A0A0C9V3E8_SPHS4</name>
<sequence length="122" mass="14016">GSDTTVTVINMLILQLILHPEIQKCVHRELDSVLGSPDSPKFHTHLQWNPAAWSGVPHAAMEEEEYRRWRISKGSIIFANSWGIFYSEEYYKEPGIFRPKRFLGENPEVDPAVSGAFGFERR</sequence>
<comment type="similarity">
    <text evidence="3">Belongs to the cytochrome P450 family.</text>
</comment>